<evidence type="ECO:0000256" key="3">
    <source>
        <dbReference type="ARBA" id="ARBA00022833"/>
    </source>
</evidence>
<evidence type="ECO:0000256" key="2">
    <source>
        <dbReference type="ARBA" id="ARBA00022771"/>
    </source>
</evidence>
<reference evidence="6 7" key="1">
    <citation type="submission" date="2024-10" db="EMBL/GenBank/DDBJ databases">
        <title>Updated reference genomes for cyclostephanoid diatoms.</title>
        <authorList>
            <person name="Roberts W.R."/>
            <person name="Alverson A.J."/>
        </authorList>
    </citation>
    <scope>NUCLEOTIDE SEQUENCE [LARGE SCALE GENOMIC DNA]</scope>
    <source>
        <strain evidence="6 7">AJA276-08</strain>
    </source>
</reference>
<protein>
    <recommendedName>
        <fullName evidence="5">RING-CH-type domain-containing protein</fullName>
    </recommendedName>
</protein>
<keyword evidence="4" id="KW-1133">Transmembrane helix</keyword>
<evidence type="ECO:0000313" key="6">
    <source>
        <dbReference type="EMBL" id="KAL3778313.1"/>
    </source>
</evidence>
<dbReference type="SUPFAM" id="SSF57850">
    <property type="entry name" value="RING/U-box"/>
    <property type="match status" value="1"/>
</dbReference>
<sequence length="496" mass="55681">MAVTDRASCYFCWDEGPDEEGKPLVRDCSCRGDSAGFAHLYCIVKYAEQKSKLEAEADVSRAFHEPWVNCPNCKQPYQRQLSLDISSAFVTFAEATYGHPENSKWDKIRVMQSLRSKIVTLVNNIFLPLSCQDLGMLMECETLIKKLLSMVEQIKKDEKMDGWVHMPHTSIEYKFCNIIGCFEAFGYECFGTIMALDETEESDEIAIKCYEKARIIYNSFGMKEQSKRMESRIAVITARSAWSNENDANAYTTALLENARIIYETSLSSSDLTSVATINSGLHYARMLRKVYRGIEAERLVTKLAPGSRLVHGPEHNCTTSIEDLLKKSKQRLCFLLPDGKPCQALRYENDGEICVLTGPITEPREMDDMEMFRVASDLIHPDLGCPVICHGLVSASHLNGKVGDVRAFHNDGRLPVYFEDKSQKPAWVKPENLRIAFELPSEGSGIGNASSSVHAPLVYIREGGRFDGFAIDFKIVVIVIVFISAVLLSIPNDEL</sequence>
<feature type="transmembrane region" description="Helical" evidence="4">
    <location>
        <begin position="470"/>
        <end position="491"/>
    </location>
</feature>
<evidence type="ECO:0000256" key="1">
    <source>
        <dbReference type="ARBA" id="ARBA00022723"/>
    </source>
</evidence>
<dbReference type="InterPro" id="IPR013083">
    <property type="entry name" value="Znf_RING/FYVE/PHD"/>
</dbReference>
<keyword evidence="4" id="KW-0812">Transmembrane</keyword>
<keyword evidence="7" id="KW-1185">Reference proteome</keyword>
<dbReference type="GO" id="GO:0008270">
    <property type="term" value="F:zinc ion binding"/>
    <property type="evidence" value="ECO:0007669"/>
    <property type="project" value="UniProtKB-KW"/>
</dbReference>
<comment type="caution">
    <text evidence="6">The sequence shown here is derived from an EMBL/GenBank/DDBJ whole genome shotgun (WGS) entry which is preliminary data.</text>
</comment>
<dbReference type="InterPro" id="IPR011016">
    <property type="entry name" value="Znf_RING-CH"/>
</dbReference>
<accession>A0ABD3NSD8</accession>
<proteinExistence type="predicted"/>
<name>A0ABD3NSD8_9STRA</name>
<dbReference type="EMBL" id="JALLAZ020001226">
    <property type="protein sequence ID" value="KAL3778313.1"/>
    <property type="molecule type" value="Genomic_DNA"/>
</dbReference>
<dbReference type="Proteomes" id="UP001530315">
    <property type="component" value="Unassembled WGS sequence"/>
</dbReference>
<keyword evidence="2" id="KW-0863">Zinc-finger</keyword>
<dbReference type="AlphaFoldDB" id="A0ABD3NSD8"/>
<evidence type="ECO:0000259" key="5">
    <source>
        <dbReference type="PROSITE" id="PS51292"/>
    </source>
</evidence>
<gene>
    <name evidence="6" type="ORF">ACHAW5_008866</name>
</gene>
<evidence type="ECO:0000256" key="4">
    <source>
        <dbReference type="SAM" id="Phobius"/>
    </source>
</evidence>
<organism evidence="6 7">
    <name type="scientific">Stephanodiscus triporus</name>
    <dbReference type="NCBI Taxonomy" id="2934178"/>
    <lineage>
        <taxon>Eukaryota</taxon>
        <taxon>Sar</taxon>
        <taxon>Stramenopiles</taxon>
        <taxon>Ochrophyta</taxon>
        <taxon>Bacillariophyta</taxon>
        <taxon>Coscinodiscophyceae</taxon>
        <taxon>Thalassiosirophycidae</taxon>
        <taxon>Stephanodiscales</taxon>
        <taxon>Stephanodiscaceae</taxon>
        <taxon>Stephanodiscus</taxon>
    </lineage>
</organism>
<dbReference type="PROSITE" id="PS51292">
    <property type="entry name" value="ZF_RING_CH"/>
    <property type="match status" value="1"/>
</dbReference>
<keyword evidence="3" id="KW-0862">Zinc</keyword>
<dbReference type="Gene3D" id="3.30.40.10">
    <property type="entry name" value="Zinc/RING finger domain, C3HC4 (zinc finger)"/>
    <property type="match status" value="1"/>
</dbReference>
<keyword evidence="4" id="KW-0472">Membrane</keyword>
<evidence type="ECO:0000313" key="7">
    <source>
        <dbReference type="Proteomes" id="UP001530315"/>
    </source>
</evidence>
<feature type="domain" description="RING-CH-type" evidence="5">
    <location>
        <begin position="1"/>
        <end position="80"/>
    </location>
</feature>
<keyword evidence="1" id="KW-0479">Metal-binding</keyword>